<comment type="caution">
    <text evidence="1">The sequence shown here is derived from an EMBL/GenBank/DDBJ whole genome shotgun (WGS) entry which is preliminary data.</text>
</comment>
<organism evidence="1 2">
    <name type="scientific">Streptomyces smaragdinus</name>
    <dbReference type="NCBI Taxonomy" id="2585196"/>
    <lineage>
        <taxon>Bacteria</taxon>
        <taxon>Bacillati</taxon>
        <taxon>Actinomycetota</taxon>
        <taxon>Actinomycetes</taxon>
        <taxon>Kitasatosporales</taxon>
        <taxon>Streptomycetaceae</taxon>
        <taxon>Streptomyces</taxon>
    </lineage>
</organism>
<accession>A0A7K0CTP5</accession>
<sequence>MNVDDLQWQLSNLGGVPPRIVDEILERGGPEALVDAARERGDWFCAAGAVRGLCARGEFGRAWTVIEPFAATGWQPAVRAGTDVLLQWGRVGRALELARPRGPRTNAVDAWQAYAQALVRAGQVDEAIGVLGPYLRHRRVPGALVEITEGQECDEHVLELLAPIAQEFRHDPKQCPDAWEVLPAQARVLERSGRANEAIRLLGADVAARRHGPQNNVAFYAELLARHGRIEELRNLADTQTYAAVHRYVTALENLGRAGEAEAYLRDLIAAEYPPGGHENALMELLIRQGRFDEAIASVEHTFDDLYDGNLLQATMFLLADQGLHDKALKLTEGRSPEFLAQNEAFWLRSNRWWLMGESGRAREAIAQIEALPAGEVDDRELTIAWLLAQDGRIEEAIALLRPLPGTRAATDLAELLIRQNRFTEAIAVIPDVATQRAETQHPRT</sequence>
<evidence type="ECO:0000313" key="1">
    <source>
        <dbReference type="EMBL" id="MQY16841.1"/>
    </source>
</evidence>
<reference evidence="1 2" key="1">
    <citation type="submission" date="2019-10" db="EMBL/GenBank/DDBJ databases">
        <title>Streptomyces smaragdinus sp. nov. and Streptomyces fabii sp. nov., isolated from the gut of fungus growing-termite Macrotermes natalensis.</title>
        <authorList>
            <person name="Schwitalla J."/>
            <person name="Benndorf R."/>
            <person name="Martin K."/>
            <person name="De Beer W."/>
            <person name="Kaster A.-K."/>
            <person name="Vollmers J."/>
            <person name="Poulsen M."/>
            <person name="Beemelmanns C."/>
        </authorList>
    </citation>
    <scope>NUCLEOTIDE SEQUENCE [LARGE SCALE GENOMIC DNA]</scope>
    <source>
        <strain evidence="1 2">RB5</strain>
    </source>
</reference>
<keyword evidence="2" id="KW-1185">Reference proteome</keyword>
<dbReference type="RefSeq" id="WP_153457866.1">
    <property type="nucleotide sequence ID" value="NZ_WEGJ01000076.1"/>
</dbReference>
<dbReference type="OrthoDB" id="4319448at2"/>
<gene>
    <name evidence="1" type="ORF">SRB5_70440</name>
</gene>
<evidence type="ECO:0008006" key="3">
    <source>
        <dbReference type="Google" id="ProtNLM"/>
    </source>
</evidence>
<dbReference type="InterPro" id="IPR011990">
    <property type="entry name" value="TPR-like_helical_dom_sf"/>
</dbReference>
<name>A0A7K0CTP5_9ACTN</name>
<dbReference type="Proteomes" id="UP000466345">
    <property type="component" value="Unassembled WGS sequence"/>
</dbReference>
<dbReference type="EMBL" id="WEGJ01000076">
    <property type="protein sequence ID" value="MQY16841.1"/>
    <property type="molecule type" value="Genomic_DNA"/>
</dbReference>
<dbReference type="SUPFAM" id="SSF48452">
    <property type="entry name" value="TPR-like"/>
    <property type="match status" value="1"/>
</dbReference>
<evidence type="ECO:0000313" key="2">
    <source>
        <dbReference type="Proteomes" id="UP000466345"/>
    </source>
</evidence>
<protein>
    <recommendedName>
        <fullName evidence="3">Tetratricopeptide repeat protein</fullName>
    </recommendedName>
</protein>
<dbReference type="AlphaFoldDB" id="A0A7K0CTP5"/>
<proteinExistence type="predicted"/>
<dbReference type="Gene3D" id="1.25.40.10">
    <property type="entry name" value="Tetratricopeptide repeat domain"/>
    <property type="match status" value="1"/>
</dbReference>